<dbReference type="PANTHER" id="PTHR46825:SF11">
    <property type="entry name" value="PENICILLIN-BINDING PROTEIN 4"/>
    <property type="match status" value="1"/>
</dbReference>
<proteinExistence type="predicted"/>
<evidence type="ECO:0000256" key="2">
    <source>
        <dbReference type="ARBA" id="ARBA00023136"/>
    </source>
</evidence>
<dbReference type="AlphaFoldDB" id="A0A1I3PYN1"/>
<name>A0A1I3PYN1_9SPHI</name>
<evidence type="ECO:0000259" key="3">
    <source>
        <dbReference type="Pfam" id="PF00144"/>
    </source>
</evidence>
<dbReference type="Proteomes" id="UP000198670">
    <property type="component" value="Unassembled WGS sequence"/>
</dbReference>
<organism evidence="4 5">
    <name type="scientific">Parapedobacter indicus</name>
    <dbReference type="NCBI Taxonomy" id="1477437"/>
    <lineage>
        <taxon>Bacteria</taxon>
        <taxon>Pseudomonadati</taxon>
        <taxon>Bacteroidota</taxon>
        <taxon>Sphingobacteriia</taxon>
        <taxon>Sphingobacteriales</taxon>
        <taxon>Sphingobacteriaceae</taxon>
        <taxon>Parapedobacter</taxon>
    </lineage>
</organism>
<dbReference type="Gene3D" id="3.40.710.10">
    <property type="entry name" value="DD-peptidase/beta-lactamase superfamily"/>
    <property type="match status" value="1"/>
</dbReference>
<comment type="subcellular location">
    <subcellularLocation>
        <location evidence="1">Membrane</location>
    </subcellularLocation>
</comment>
<accession>A0A1I3PYN1</accession>
<evidence type="ECO:0000313" key="5">
    <source>
        <dbReference type="Proteomes" id="UP000198670"/>
    </source>
</evidence>
<sequence length="404" mass="46156">MTIIGKPLFKNLIFITLLTALIGASCTSTEKKKAKAERKQHEKDSLMLVYDAGHADRRLDAFMQRLHSRSGFNGNVLIAKKGKILYQNTFGWANYLMKDSLKITSQFELASVSKPFTATGILKLWEEGKIKLDQTVDEFFPDFPYPGVTIKLLLTHRSGLMNYLYFTDKTEIWPDKRKGMSNREVMHLLATHKPDKYANPDVRFFYNNTNYMVLAAIIEKVTGQDFAVYMQDQVFSPAGMKNTAVYSTAVYEKIPSSVVVGHDKVWRRSVVQNFQDGPVGDKGIYSTVQDLFLFDRALRDGRLLKPETLDSAYAGYSTPKKELFNYGYGWRTFDPGDHKVVYHTGWWHGFRNLYIRDLKEDITIVLLTNLANGSLLHLDELYKILGMPVIRQGAYSTEGEFLAN</sequence>
<keyword evidence="5" id="KW-1185">Reference proteome</keyword>
<dbReference type="EMBL" id="FOQO01000008">
    <property type="protein sequence ID" value="SFJ26974.1"/>
    <property type="molecule type" value="Genomic_DNA"/>
</dbReference>
<feature type="domain" description="Beta-lactamase-related" evidence="3">
    <location>
        <begin position="74"/>
        <end position="373"/>
    </location>
</feature>
<dbReference type="RefSeq" id="WP_090628765.1">
    <property type="nucleotide sequence ID" value="NZ_FOQO01000008.1"/>
</dbReference>
<dbReference type="InterPro" id="IPR050491">
    <property type="entry name" value="AmpC-like"/>
</dbReference>
<dbReference type="PANTHER" id="PTHR46825">
    <property type="entry name" value="D-ALANYL-D-ALANINE-CARBOXYPEPTIDASE/ENDOPEPTIDASE AMPH"/>
    <property type="match status" value="1"/>
</dbReference>
<dbReference type="InterPro" id="IPR012338">
    <property type="entry name" value="Beta-lactam/transpept-like"/>
</dbReference>
<dbReference type="SUPFAM" id="SSF56601">
    <property type="entry name" value="beta-lactamase/transpeptidase-like"/>
    <property type="match status" value="1"/>
</dbReference>
<protein>
    <submittedName>
        <fullName evidence="4">CubicO group peptidase, beta-lactamase class C family</fullName>
    </submittedName>
</protein>
<dbReference type="Pfam" id="PF00144">
    <property type="entry name" value="Beta-lactamase"/>
    <property type="match status" value="1"/>
</dbReference>
<evidence type="ECO:0000256" key="1">
    <source>
        <dbReference type="ARBA" id="ARBA00004370"/>
    </source>
</evidence>
<dbReference type="OrthoDB" id="9793489at2"/>
<dbReference type="GO" id="GO:0016020">
    <property type="term" value="C:membrane"/>
    <property type="evidence" value="ECO:0007669"/>
    <property type="project" value="UniProtKB-SubCell"/>
</dbReference>
<reference evidence="4 5" key="1">
    <citation type="submission" date="2016-10" db="EMBL/GenBank/DDBJ databases">
        <authorList>
            <person name="de Groot N.N."/>
        </authorList>
    </citation>
    <scope>NUCLEOTIDE SEQUENCE [LARGE SCALE GENOMIC DNA]</scope>
    <source>
        <strain evidence="4 5">RK1</strain>
    </source>
</reference>
<dbReference type="PROSITE" id="PS51257">
    <property type="entry name" value="PROKAR_LIPOPROTEIN"/>
    <property type="match status" value="1"/>
</dbReference>
<dbReference type="STRING" id="1477437.SAMN05444682_108213"/>
<gene>
    <name evidence="4" type="ORF">SAMN05444682_108213</name>
</gene>
<dbReference type="InterPro" id="IPR001466">
    <property type="entry name" value="Beta-lactam-related"/>
</dbReference>
<evidence type="ECO:0000313" key="4">
    <source>
        <dbReference type="EMBL" id="SFJ26974.1"/>
    </source>
</evidence>
<keyword evidence="2" id="KW-0472">Membrane</keyword>